<feature type="domain" description="AMP-dependent synthetase/ligase" evidence="1">
    <location>
        <begin position="6"/>
        <end position="356"/>
    </location>
</feature>
<evidence type="ECO:0000313" key="3">
    <source>
        <dbReference type="EMBL" id="NKQ52703.1"/>
    </source>
</evidence>
<dbReference type="PROSITE" id="PS00455">
    <property type="entry name" value="AMP_BINDING"/>
    <property type="match status" value="1"/>
</dbReference>
<gene>
    <name evidence="3" type="ORF">HFP15_07395</name>
</gene>
<dbReference type="Gene3D" id="3.30.300.30">
    <property type="match status" value="1"/>
</dbReference>
<proteinExistence type="predicted"/>
<dbReference type="RefSeq" id="WP_168512842.1">
    <property type="nucleotide sequence ID" value="NZ_JAAXLS010000003.1"/>
</dbReference>
<evidence type="ECO:0000313" key="4">
    <source>
        <dbReference type="Proteomes" id="UP000715441"/>
    </source>
</evidence>
<evidence type="ECO:0000259" key="1">
    <source>
        <dbReference type="Pfam" id="PF00501"/>
    </source>
</evidence>
<protein>
    <submittedName>
        <fullName evidence="3">Acyl-CoA synthetase</fullName>
    </submittedName>
</protein>
<dbReference type="Pfam" id="PF13193">
    <property type="entry name" value="AMP-binding_C"/>
    <property type="match status" value="1"/>
</dbReference>
<sequence length="514" mass="55950">MYPGVHAATQPDKPAAIMAATGERLTYGELEDRSVRLANALREAGLRKGDTIALLTDNTFRAYEVYWAAARSGLYICAVNRHLSAPEVAYIVNDSGAKALIVSAALAELAGEILPLTGTGLRLAYNGAVEGYGDYDAALAAASAEVPADQPRGADLLYSSGTTGRPKGIRVELPDRQVDEPGDTLIPILQGLYGFNSDTVYLSPAPVYHAAPLRFAVSVQAIGGTVIMMERFDPEEALRAIERYRVTASQWVPTMFVRMLKLPEDVRTRYDLSSHRVAVHAAAPCPVDVKHAMIDWWGPILYEYYSSTEGIGMTLIDSAHWLKKPGSVGPSVLGVLHVCDDEGRELPTGEIGTVYFERGEDEEQFTYLNDPEKTAETRHPDHPFWCTNGDVGYIDSDGFLFLTDRKAFMIISGGVNIYPQEVEDALALHPAVFDVAVIGVPDPEMGESVLAVVQPAPGAEPGPELAAQLLEYVRGRIAHYKAPKAVEFVDELPRTPTGKLVKRKLKERFATPVP</sequence>
<dbReference type="InterPro" id="IPR042099">
    <property type="entry name" value="ANL_N_sf"/>
</dbReference>
<dbReference type="EMBL" id="JAAXLS010000003">
    <property type="protein sequence ID" value="NKQ52703.1"/>
    <property type="molecule type" value="Genomic_DNA"/>
</dbReference>
<dbReference type="InterPro" id="IPR045851">
    <property type="entry name" value="AMP-bd_C_sf"/>
</dbReference>
<name>A0ABX1IYW6_9PSEU</name>
<dbReference type="Proteomes" id="UP000715441">
    <property type="component" value="Unassembled WGS sequence"/>
</dbReference>
<reference evidence="3 4" key="1">
    <citation type="submission" date="2020-04" db="EMBL/GenBank/DDBJ databases">
        <title>Novel species.</title>
        <authorList>
            <person name="Teo W.F.A."/>
            <person name="Lipun K."/>
            <person name="Srisuk N."/>
            <person name="Duangmal K."/>
        </authorList>
    </citation>
    <scope>NUCLEOTIDE SEQUENCE [LARGE SCALE GENOMIC DNA]</scope>
    <source>
        <strain evidence="3 4">K13G38</strain>
    </source>
</reference>
<dbReference type="InterPro" id="IPR020845">
    <property type="entry name" value="AMP-binding_CS"/>
</dbReference>
<keyword evidence="4" id="KW-1185">Reference proteome</keyword>
<organism evidence="3 4">
    <name type="scientific">Amycolatopsis acididurans</name>
    <dbReference type="NCBI Taxonomy" id="2724524"/>
    <lineage>
        <taxon>Bacteria</taxon>
        <taxon>Bacillati</taxon>
        <taxon>Actinomycetota</taxon>
        <taxon>Actinomycetes</taxon>
        <taxon>Pseudonocardiales</taxon>
        <taxon>Pseudonocardiaceae</taxon>
        <taxon>Amycolatopsis</taxon>
    </lineage>
</organism>
<feature type="domain" description="AMP-binding enzyme C-terminal" evidence="2">
    <location>
        <begin position="421"/>
        <end position="499"/>
    </location>
</feature>
<dbReference type="InterPro" id="IPR025110">
    <property type="entry name" value="AMP-bd_C"/>
</dbReference>
<dbReference type="SUPFAM" id="SSF56801">
    <property type="entry name" value="Acetyl-CoA synthetase-like"/>
    <property type="match status" value="1"/>
</dbReference>
<comment type="caution">
    <text evidence="3">The sequence shown here is derived from an EMBL/GenBank/DDBJ whole genome shotgun (WGS) entry which is preliminary data.</text>
</comment>
<dbReference type="PANTHER" id="PTHR24096">
    <property type="entry name" value="LONG-CHAIN-FATTY-ACID--COA LIGASE"/>
    <property type="match status" value="1"/>
</dbReference>
<dbReference type="PANTHER" id="PTHR24096:SF323">
    <property type="entry name" value="BLR3536 PROTEIN"/>
    <property type="match status" value="1"/>
</dbReference>
<dbReference type="InterPro" id="IPR000873">
    <property type="entry name" value="AMP-dep_synth/lig_dom"/>
</dbReference>
<dbReference type="Gene3D" id="3.40.50.12780">
    <property type="entry name" value="N-terminal domain of ligase-like"/>
    <property type="match status" value="1"/>
</dbReference>
<accession>A0ABX1IYW6</accession>
<dbReference type="Pfam" id="PF00501">
    <property type="entry name" value="AMP-binding"/>
    <property type="match status" value="1"/>
</dbReference>
<evidence type="ECO:0000259" key="2">
    <source>
        <dbReference type="Pfam" id="PF13193"/>
    </source>
</evidence>